<dbReference type="InterPro" id="IPR013766">
    <property type="entry name" value="Thioredoxin_domain"/>
</dbReference>
<dbReference type="InterPro" id="IPR036249">
    <property type="entry name" value="Thioredoxin-like_sf"/>
</dbReference>
<dbReference type="Pfam" id="PF00085">
    <property type="entry name" value="Thioredoxin"/>
    <property type="match status" value="1"/>
</dbReference>
<dbReference type="PROSITE" id="PS51352">
    <property type="entry name" value="THIOREDOXIN_2"/>
    <property type="match status" value="1"/>
</dbReference>
<dbReference type="GO" id="GO:0006457">
    <property type="term" value="P:protein folding"/>
    <property type="evidence" value="ECO:0007669"/>
    <property type="project" value="TreeGrafter"/>
</dbReference>
<dbReference type="PANTHER" id="PTHR45672">
    <property type="entry name" value="PROTEIN DISULFIDE-ISOMERASE C17H9.14C-RELATED"/>
    <property type="match status" value="1"/>
</dbReference>
<dbReference type="GO" id="GO:0003756">
    <property type="term" value="F:protein disulfide isomerase activity"/>
    <property type="evidence" value="ECO:0007669"/>
    <property type="project" value="TreeGrafter"/>
</dbReference>
<protein>
    <recommendedName>
        <fullName evidence="2">Thioredoxin domain-containing protein</fullName>
    </recommendedName>
</protein>
<evidence type="ECO:0000259" key="2">
    <source>
        <dbReference type="PROSITE" id="PS51352"/>
    </source>
</evidence>
<accession>A0A836HTI6</accession>
<dbReference type="InterPro" id="IPR051063">
    <property type="entry name" value="PDI"/>
</dbReference>
<evidence type="ECO:0000313" key="4">
    <source>
        <dbReference type="Proteomes" id="UP000674143"/>
    </source>
</evidence>
<dbReference type="RefSeq" id="XP_067065820.1">
    <property type="nucleotide sequence ID" value="XM_067209690.1"/>
</dbReference>
<dbReference type="SMR" id="A0A836HTI6"/>
<dbReference type="GeneID" id="92363624"/>
<keyword evidence="4" id="KW-1185">Reference proteome</keyword>
<comment type="caution">
    <text evidence="3">The sequence shown here is derived from an EMBL/GenBank/DDBJ whole genome shotgun (WGS) entry which is preliminary data.</text>
</comment>
<proteinExistence type="predicted"/>
<feature type="domain" description="Thioredoxin" evidence="2">
    <location>
        <begin position="12"/>
        <end position="133"/>
    </location>
</feature>
<reference evidence="4" key="1">
    <citation type="journal article" date="2021" name="Microbiol. Resour. Announc.">
        <title>LGAAP: Leishmaniinae Genome Assembly and Annotation Pipeline.</title>
        <authorList>
            <person name="Almutairi H."/>
            <person name="Urbaniak M.D."/>
            <person name="Bates M.D."/>
            <person name="Jariyapan N."/>
            <person name="Kwakye-Nuako G."/>
            <person name="Thomaz-Soccol V."/>
            <person name="Al-Salem W.S."/>
            <person name="Dillon R.J."/>
            <person name="Bates P.A."/>
            <person name="Gatherer D."/>
        </authorList>
    </citation>
    <scope>NUCLEOTIDE SEQUENCE [LARGE SCALE GENOMIC DNA]</scope>
</reference>
<dbReference type="SUPFAM" id="SSF52833">
    <property type="entry name" value="Thioredoxin-like"/>
    <property type="match status" value="1"/>
</dbReference>
<evidence type="ECO:0000313" key="3">
    <source>
        <dbReference type="EMBL" id="KAG5487323.1"/>
    </source>
</evidence>
<dbReference type="Gene3D" id="3.40.30.10">
    <property type="entry name" value="Glutaredoxin"/>
    <property type="match status" value="1"/>
</dbReference>
<dbReference type="EMBL" id="JAFHLR010000006">
    <property type="protein sequence ID" value="KAG5487323.1"/>
    <property type="molecule type" value="Genomic_DNA"/>
</dbReference>
<organism evidence="3 4">
    <name type="scientific">Leishmania orientalis</name>
    <dbReference type="NCBI Taxonomy" id="2249476"/>
    <lineage>
        <taxon>Eukaryota</taxon>
        <taxon>Discoba</taxon>
        <taxon>Euglenozoa</taxon>
        <taxon>Kinetoplastea</taxon>
        <taxon>Metakinetoplastina</taxon>
        <taxon>Trypanosomatida</taxon>
        <taxon>Trypanosomatidae</taxon>
        <taxon>Leishmaniinae</taxon>
        <taxon>Leishmania</taxon>
    </lineage>
</organism>
<dbReference type="KEGG" id="loi:92363624"/>
<dbReference type="GO" id="GO:0005783">
    <property type="term" value="C:endoplasmic reticulum"/>
    <property type="evidence" value="ECO:0007669"/>
    <property type="project" value="TreeGrafter"/>
</dbReference>
<gene>
    <name evidence="3" type="ORF">LSCM4_07813</name>
</gene>
<feature type="chain" id="PRO_5033008786" description="Thioredoxin domain-containing protein" evidence="1">
    <location>
        <begin position="24"/>
        <end position="133"/>
    </location>
</feature>
<feature type="signal peptide" evidence="1">
    <location>
        <begin position="1"/>
        <end position="23"/>
    </location>
</feature>
<reference evidence="4" key="2">
    <citation type="journal article" date="2021" name="Sci. Data">
        <title>Chromosome-scale genome sequencing, assembly and annotation of six genomes from subfamily Leishmaniinae.</title>
        <authorList>
            <person name="Almutairi H."/>
            <person name="Urbaniak M.D."/>
            <person name="Bates M.D."/>
            <person name="Jariyapan N."/>
            <person name="Kwakye-Nuako G."/>
            <person name="Thomaz Soccol V."/>
            <person name="Al-Salem W.S."/>
            <person name="Dillon R.J."/>
            <person name="Bates P.A."/>
            <person name="Gatherer D."/>
        </authorList>
    </citation>
    <scope>NUCLEOTIDE SEQUENCE [LARGE SCALE GENOMIC DNA]</scope>
</reference>
<dbReference type="PANTHER" id="PTHR45672:SF16">
    <property type="entry name" value="DISULFIDE ISOMERASE, PUTATIVE-RELATED"/>
    <property type="match status" value="1"/>
</dbReference>
<dbReference type="AlphaFoldDB" id="A0A836HTI6"/>
<name>A0A836HTI6_9TRYP</name>
<dbReference type="PRINTS" id="PR00421">
    <property type="entry name" value="THIOREDOXIN"/>
</dbReference>
<evidence type="ECO:0000256" key="1">
    <source>
        <dbReference type="SAM" id="SignalP"/>
    </source>
</evidence>
<keyword evidence="1" id="KW-0732">Signal</keyword>
<dbReference type="Proteomes" id="UP000674143">
    <property type="component" value="Unassembled WGS sequence"/>
</dbReference>
<sequence length="133" mass="14811">MSLLKNAFAVVLAVALLASFATAEMVELNPENFHQIVKDPSKNVFVMFYAPWCIHCNNMKPTWLELADKFPVTGDVIIARIDASAHRGIAKEFGISGFPTLKFFPKEDKSGAKQYEGPRDVSAFQSYLLANKQ</sequence>